<accession>Q6Z9V8</accession>
<organism evidence="2 4">
    <name type="scientific">Oryza sativa subsp. japonica</name>
    <name type="common">Rice</name>
    <dbReference type="NCBI Taxonomy" id="39947"/>
    <lineage>
        <taxon>Eukaryota</taxon>
        <taxon>Viridiplantae</taxon>
        <taxon>Streptophyta</taxon>
        <taxon>Embryophyta</taxon>
        <taxon>Tracheophyta</taxon>
        <taxon>Spermatophyta</taxon>
        <taxon>Magnoliopsida</taxon>
        <taxon>Liliopsida</taxon>
        <taxon>Poales</taxon>
        <taxon>Poaceae</taxon>
        <taxon>BOP clade</taxon>
        <taxon>Oryzoideae</taxon>
        <taxon>Oryzeae</taxon>
        <taxon>Oryzinae</taxon>
        <taxon>Oryza</taxon>
        <taxon>Oryza sativa</taxon>
    </lineage>
</organism>
<dbReference type="EMBL" id="AP004691">
    <property type="protein sequence ID" value="BAC98617.1"/>
    <property type="molecule type" value="Genomic_DNA"/>
</dbReference>
<proteinExistence type="predicted"/>
<dbReference type="AlphaFoldDB" id="Q6Z9V8"/>
<evidence type="ECO:0000313" key="3">
    <source>
        <dbReference type="EMBL" id="BAC99617.1"/>
    </source>
</evidence>
<protein>
    <submittedName>
        <fullName evidence="2">Uncharacterized protein</fullName>
    </submittedName>
</protein>
<name>Q6Z9V8_ORYSJ</name>
<reference evidence="3" key="1">
    <citation type="submission" date="2002-01" db="EMBL/GenBank/DDBJ databases">
        <title>Oryza sativa nipponbare(GA3) genomic DNA, chromosome 8, PAC clone:P0042B03.</title>
        <authorList>
            <person name="Sasaki T."/>
            <person name="Matsumoto T."/>
            <person name="Yamamoto K."/>
        </authorList>
    </citation>
    <scope>NUCLEOTIDE SEQUENCE</scope>
</reference>
<dbReference type="EMBL" id="AP004658">
    <property type="protein sequence ID" value="BAC99617.1"/>
    <property type="molecule type" value="Genomic_DNA"/>
</dbReference>
<evidence type="ECO:0000313" key="4">
    <source>
        <dbReference type="Proteomes" id="UP000000763"/>
    </source>
</evidence>
<reference evidence="2" key="2">
    <citation type="submission" date="2002-01" db="EMBL/GenBank/DDBJ databases">
        <title>Oryza sativa nipponbare(GA3) genomic DNA, chromosome 8, PAC clone:P0453D01.</title>
        <authorList>
            <person name="Sasaki T."/>
            <person name="Matsumoto T."/>
            <person name="Yamamoto K."/>
        </authorList>
    </citation>
    <scope>NUCLEOTIDE SEQUENCE</scope>
</reference>
<dbReference type="Proteomes" id="UP000000763">
    <property type="component" value="Chromosome 8"/>
</dbReference>
<feature type="compositionally biased region" description="Basic and acidic residues" evidence="1">
    <location>
        <begin position="71"/>
        <end position="83"/>
    </location>
</feature>
<feature type="region of interest" description="Disordered" evidence="1">
    <location>
        <begin position="1"/>
        <end position="94"/>
    </location>
</feature>
<evidence type="ECO:0000256" key="1">
    <source>
        <dbReference type="SAM" id="MobiDB-lite"/>
    </source>
</evidence>
<feature type="compositionally biased region" description="Low complexity" evidence="1">
    <location>
        <begin position="1"/>
        <end position="18"/>
    </location>
</feature>
<reference evidence="4" key="3">
    <citation type="journal article" date="2005" name="Nature">
        <title>The map-based sequence of the rice genome.</title>
        <authorList>
            <consortium name="International rice genome sequencing project (IRGSP)"/>
            <person name="Matsumoto T."/>
            <person name="Wu J."/>
            <person name="Kanamori H."/>
            <person name="Katayose Y."/>
            <person name="Fujisawa M."/>
            <person name="Namiki N."/>
            <person name="Mizuno H."/>
            <person name="Yamamoto K."/>
            <person name="Antonio B.A."/>
            <person name="Baba T."/>
            <person name="Sakata K."/>
            <person name="Nagamura Y."/>
            <person name="Aoki H."/>
            <person name="Arikawa K."/>
            <person name="Arita K."/>
            <person name="Bito T."/>
            <person name="Chiden Y."/>
            <person name="Fujitsuka N."/>
            <person name="Fukunaka R."/>
            <person name="Hamada M."/>
            <person name="Harada C."/>
            <person name="Hayashi A."/>
            <person name="Hijishita S."/>
            <person name="Honda M."/>
            <person name="Hosokawa S."/>
            <person name="Ichikawa Y."/>
            <person name="Idonuma A."/>
            <person name="Iijima M."/>
            <person name="Ikeda M."/>
            <person name="Ikeno M."/>
            <person name="Ito K."/>
            <person name="Ito S."/>
            <person name="Ito T."/>
            <person name="Ito Y."/>
            <person name="Ito Y."/>
            <person name="Iwabuchi A."/>
            <person name="Kamiya K."/>
            <person name="Karasawa W."/>
            <person name="Kurita K."/>
            <person name="Katagiri S."/>
            <person name="Kikuta A."/>
            <person name="Kobayashi H."/>
            <person name="Kobayashi N."/>
            <person name="Machita K."/>
            <person name="Maehara T."/>
            <person name="Masukawa M."/>
            <person name="Mizubayashi T."/>
            <person name="Mukai Y."/>
            <person name="Nagasaki H."/>
            <person name="Nagata Y."/>
            <person name="Naito S."/>
            <person name="Nakashima M."/>
            <person name="Nakama Y."/>
            <person name="Nakamichi Y."/>
            <person name="Nakamura M."/>
            <person name="Meguro A."/>
            <person name="Negishi M."/>
            <person name="Ohta I."/>
            <person name="Ohta T."/>
            <person name="Okamoto M."/>
            <person name="Ono N."/>
            <person name="Saji S."/>
            <person name="Sakaguchi M."/>
            <person name="Sakai K."/>
            <person name="Shibata M."/>
            <person name="Shimokawa T."/>
            <person name="Song J."/>
            <person name="Takazaki Y."/>
            <person name="Terasawa K."/>
            <person name="Tsugane M."/>
            <person name="Tsuji K."/>
            <person name="Ueda S."/>
            <person name="Waki K."/>
            <person name="Yamagata H."/>
            <person name="Yamamoto M."/>
            <person name="Yamamoto S."/>
            <person name="Yamane H."/>
            <person name="Yoshiki S."/>
            <person name="Yoshihara R."/>
            <person name="Yukawa K."/>
            <person name="Zhong H."/>
            <person name="Yano M."/>
            <person name="Yuan Q."/>
            <person name="Ouyang S."/>
            <person name="Liu J."/>
            <person name="Jones K.M."/>
            <person name="Gansberger K."/>
            <person name="Moffat K."/>
            <person name="Hill J."/>
            <person name="Bera J."/>
            <person name="Fadrosh D."/>
            <person name="Jin S."/>
            <person name="Johri S."/>
            <person name="Kim M."/>
            <person name="Overton L."/>
            <person name="Reardon M."/>
            <person name="Tsitrin T."/>
            <person name="Vuong H."/>
            <person name="Weaver B."/>
            <person name="Ciecko A."/>
            <person name="Tallon L."/>
            <person name="Jackson J."/>
            <person name="Pai G."/>
            <person name="Aken S.V."/>
            <person name="Utterback T."/>
            <person name="Reidmuller S."/>
            <person name="Feldblyum T."/>
            <person name="Hsiao J."/>
            <person name="Zismann V."/>
            <person name="Iobst S."/>
            <person name="de Vazeille A.R."/>
            <person name="Buell C.R."/>
            <person name="Ying K."/>
            <person name="Li Y."/>
            <person name="Lu T."/>
            <person name="Huang Y."/>
            <person name="Zhao Q."/>
            <person name="Feng Q."/>
            <person name="Zhang L."/>
            <person name="Zhu J."/>
            <person name="Weng Q."/>
            <person name="Mu J."/>
            <person name="Lu Y."/>
            <person name="Fan D."/>
            <person name="Liu Y."/>
            <person name="Guan J."/>
            <person name="Zhang Y."/>
            <person name="Yu S."/>
            <person name="Liu X."/>
            <person name="Zhang Y."/>
            <person name="Hong G."/>
            <person name="Han B."/>
            <person name="Choisne N."/>
            <person name="Demange N."/>
            <person name="Orjeda G."/>
            <person name="Samain S."/>
            <person name="Cattolico L."/>
            <person name="Pelletier E."/>
            <person name="Couloux A."/>
            <person name="Segurens B."/>
            <person name="Wincker P."/>
            <person name="D'Hont A."/>
            <person name="Scarpelli C."/>
            <person name="Weissenbach J."/>
            <person name="Salanoubat M."/>
            <person name="Quetier F."/>
            <person name="Yu Y."/>
            <person name="Kim H.R."/>
            <person name="Rambo T."/>
            <person name="Currie J."/>
            <person name="Collura K."/>
            <person name="Luo M."/>
            <person name="Yang T."/>
            <person name="Ammiraju J.S.S."/>
            <person name="Engler F."/>
            <person name="Soderlund C."/>
            <person name="Wing R.A."/>
            <person name="Palmer L.E."/>
            <person name="de la Bastide M."/>
            <person name="Spiegel L."/>
            <person name="Nascimento L."/>
            <person name="Zutavern T."/>
            <person name="O'Shaughnessy A."/>
            <person name="Dike S."/>
            <person name="Dedhia N."/>
            <person name="Preston R."/>
            <person name="Balija V."/>
            <person name="McCombie W.R."/>
            <person name="Chow T."/>
            <person name="Chen H."/>
            <person name="Chung M."/>
            <person name="Chen C."/>
            <person name="Shaw J."/>
            <person name="Wu H."/>
            <person name="Hsiao K."/>
            <person name="Chao Y."/>
            <person name="Chu M."/>
            <person name="Cheng C."/>
            <person name="Hour A."/>
            <person name="Lee P."/>
            <person name="Lin S."/>
            <person name="Lin Y."/>
            <person name="Liou J."/>
            <person name="Liu S."/>
            <person name="Hsing Y."/>
            <person name="Raghuvanshi S."/>
            <person name="Mohanty A."/>
            <person name="Bharti A.K."/>
            <person name="Gaur A."/>
            <person name="Gupta V."/>
            <person name="Kumar D."/>
            <person name="Ravi V."/>
            <person name="Vij S."/>
            <person name="Kapur A."/>
            <person name="Khurana P."/>
            <person name="Khurana P."/>
            <person name="Khurana J.P."/>
            <person name="Tyagi A.K."/>
            <person name="Gaikwad K."/>
            <person name="Singh A."/>
            <person name="Dalal V."/>
            <person name="Srivastava S."/>
            <person name="Dixit A."/>
            <person name="Pal A.K."/>
            <person name="Ghazi I.A."/>
            <person name="Yadav M."/>
            <person name="Pandit A."/>
            <person name="Bhargava A."/>
            <person name="Sureshbabu K."/>
            <person name="Batra K."/>
            <person name="Sharma T.R."/>
            <person name="Mohapatra T."/>
            <person name="Singh N.K."/>
            <person name="Messing J."/>
            <person name="Nelson A.B."/>
            <person name="Fuks G."/>
            <person name="Kavchok S."/>
            <person name="Keizer G."/>
            <person name="Linton E."/>
            <person name="Llaca V."/>
            <person name="Song R."/>
            <person name="Tanyolac B."/>
            <person name="Young S."/>
            <person name="Ho-Il K."/>
            <person name="Hahn J.H."/>
            <person name="Sangsakoo G."/>
            <person name="Vanavichit A."/>
            <person name="de Mattos Luiz.A.T."/>
            <person name="Zimmer P.D."/>
            <person name="Malone G."/>
            <person name="Dellagostin O."/>
            <person name="de Oliveira A.C."/>
            <person name="Bevan M."/>
            <person name="Bancroft I."/>
            <person name="Minx P."/>
            <person name="Cordum H."/>
            <person name="Wilson R."/>
            <person name="Cheng Z."/>
            <person name="Jin W."/>
            <person name="Jiang J."/>
            <person name="Leong S.A."/>
            <person name="Iwama H."/>
            <person name="Gojobori T."/>
            <person name="Itoh T."/>
            <person name="Niimura Y."/>
            <person name="Fujii Y."/>
            <person name="Habara T."/>
            <person name="Sakai H."/>
            <person name="Sato Y."/>
            <person name="Wilson G."/>
            <person name="Kumar K."/>
            <person name="McCouch S."/>
            <person name="Juretic N."/>
            <person name="Hoen D."/>
            <person name="Wright S."/>
            <person name="Bruskiewich R."/>
            <person name="Bureau T."/>
            <person name="Miyao A."/>
            <person name="Hirochika H."/>
            <person name="Nishikawa T."/>
            <person name="Kadowaki K."/>
            <person name="Sugiura M."/>
            <person name="Burr B."/>
            <person name="Sasaki T."/>
        </authorList>
    </citation>
    <scope>NUCLEOTIDE SEQUENCE [LARGE SCALE GENOMIC DNA]</scope>
    <source>
        <strain evidence="4">cv. Nipponbare</strain>
    </source>
</reference>
<sequence length="94" mass="9827">MFYKSPSSPLAATAAPSPVRLHDSIQPRAAGPATAQRQQQNGRVCDTLTDMAAAARRRGAGESRAGGGESAEMKRRGADRRMDAGIGGICKKTD</sequence>
<reference evidence="4" key="4">
    <citation type="journal article" date="2008" name="Nucleic Acids Res.">
        <title>The rice annotation project database (RAP-DB): 2008 update.</title>
        <authorList>
            <consortium name="The rice annotation project (RAP)"/>
        </authorList>
    </citation>
    <scope>GENOME REANNOTATION</scope>
    <source>
        <strain evidence="4">cv. Nipponbare</strain>
    </source>
</reference>
<evidence type="ECO:0000313" key="2">
    <source>
        <dbReference type="EMBL" id="BAC98617.1"/>
    </source>
</evidence>
<gene>
    <name evidence="3" type="ORF">P0042B03.2</name>
    <name evidence="2" type="ORF">P0453D01.35</name>
</gene>